<keyword evidence="5" id="KW-1185">Reference proteome</keyword>
<evidence type="ECO:0000256" key="1">
    <source>
        <dbReference type="ARBA" id="ARBA00022737"/>
    </source>
</evidence>
<dbReference type="Gramene" id="Zm00001eb036450_T001">
    <property type="protein sequence ID" value="Zm00001eb036450_P001"/>
    <property type="gene ID" value="Zm00001eb036450"/>
</dbReference>
<accession>A0A1D6KJT8</accession>
<evidence type="ECO:0000313" key="5">
    <source>
        <dbReference type="Proteomes" id="UP000007305"/>
    </source>
</evidence>
<reference evidence="4" key="3">
    <citation type="submission" date="2021-05" db="UniProtKB">
        <authorList>
            <consortium name="EnsemblPlants"/>
        </authorList>
    </citation>
    <scope>IDENTIFICATION</scope>
    <source>
        <strain evidence="4">cv. B73</strain>
    </source>
</reference>
<evidence type="ECO:0000256" key="2">
    <source>
        <dbReference type="ARBA" id="ARBA00023122"/>
    </source>
</evidence>
<dbReference type="KEGG" id="zma:118476100"/>
<name>A0A1D6KJT8_MAIZE</name>
<dbReference type="OMA" id="IGYMEIF"/>
<dbReference type="OrthoDB" id="645422at2759"/>
<dbReference type="FunCoup" id="A0A1D6KJT8">
    <property type="interactions" value="1133"/>
</dbReference>
<evidence type="ECO:0000313" key="3">
    <source>
        <dbReference type="EMBL" id="ONM03193.1"/>
    </source>
</evidence>
<dbReference type="PaxDb" id="4577-GRMZM2G124436_P01"/>
<proteinExistence type="evidence at protein level"/>
<dbReference type="PANTHER" id="PTHR13780:SF57">
    <property type="entry name" value="OS08G0529200 PROTEIN"/>
    <property type="match status" value="1"/>
</dbReference>
<sequence>MAHIVFLRTAAADLTAGKPPLRGVPASAPLSAAAAAIPASQEADVAVWRDGASPLAPAAATVIGLLSSLDVVAFLASHLGDAAAAMRTPAGDVVAHEPTLVREVEPHTRLIEIVELMKQGARRVLVRKNITEACTVVDKRPFAPFYKAVLKITGTPRLSASEKAVGRQSPPSISTTTAFGCDRYCCLTREDIVRFLINCLGALAPTPLQSISSLGAVNRGYAHVEASSPAIESSWRVPAEPRAVAVVQTNRDGSHKVLADVSAHRLWRRDYAAAADSMASLSSLNFAAGVNGHGVAAPDEDGDAHVAAPSTSRLHGGKAAFESSLVDQMMMASHGGNAALRCRSTSSLAAVMAQMLSYRTTHIWVTDGEDDVLVGVVGYMEIFNAVTRGVALPPA</sequence>
<protein>
    <submittedName>
        <fullName evidence="3">CBS domain-containing protein CBSX6</fullName>
    </submittedName>
</protein>
<dbReference type="ExpressionAtlas" id="A0A1D6KJT8">
    <property type="expression patterns" value="baseline and differential"/>
</dbReference>
<keyword evidence="2" id="KW-0129">CBS domain</keyword>
<organism evidence="4 5">
    <name type="scientific">Zea mays</name>
    <name type="common">Maize</name>
    <dbReference type="NCBI Taxonomy" id="4577"/>
    <lineage>
        <taxon>Eukaryota</taxon>
        <taxon>Viridiplantae</taxon>
        <taxon>Streptophyta</taxon>
        <taxon>Embryophyta</taxon>
        <taxon>Tracheophyta</taxon>
        <taxon>Spermatophyta</taxon>
        <taxon>Magnoliopsida</taxon>
        <taxon>Liliopsida</taxon>
        <taxon>Poales</taxon>
        <taxon>Poaceae</taxon>
        <taxon>PACMAD clade</taxon>
        <taxon>Panicoideae</taxon>
        <taxon>Andropogonodae</taxon>
        <taxon>Andropogoneae</taxon>
        <taxon>Tripsacinae</taxon>
        <taxon>Zea</taxon>
    </lineage>
</organism>
<reference evidence="3 5" key="1">
    <citation type="submission" date="2015-12" db="EMBL/GenBank/DDBJ databases">
        <title>Update maize B73 reference genome by single molecule sequencing technologies.</title>
        <authorList>
            <consortium name="Maize Genome Sequencing Project"/>
            <person name="Ware D."/>
        </authorList>
    </citation>
    <scope>NUCLEOTIDE SEQUENCE [LARGE SCALE GENOMIC DNA]</scope>
    <source>
        <strain evidence="5">cv. B73</strain>
        <tissue evidence="3">Seedling</tissue>
    </source>
</reference>
<dbReference type="InterPro" id="IPR046342">
    <property type="entry name" value="CBS_dom_sf"/>
</dbReference>
<keyword evidence="1" id="KW-0677">Repeat</keyword>
<dbReference type="STRING" id="4577.A0A1D6KJT8"/>
<dbReference type="AlphaFoldDB" id="A0A1D6KJT8"/>
<dbReference type="InterPro" id="IPR050511">
    <property type="entry name" value="AMPK_gamma/SDS23_families"/>
</dbReference>
<dbReference type="eggNOG" id="KOG1764">
    <property type="taxonomic scope" value="Eukaryota"/>
</dbReference>
<evidence type="ECO:0007829" key="6">
    <source>
        <dbReference type="PeptideAtlas" id="A0A1D6KJT8"/>
    </source>
</evidence>
<dbReference type="RefSeq" id="XP_035820107.1">
    <property type="nucleotide sequence ID" value="XM_035964214.1"/>
</dbReference>
<dbReference type="Proteomes" id="UP000007305">
    <property type="component" value="Chromosome 1"/>
</dbReference>
<evidence type="ECO:0000313" key="4">
    <source>
        <dbReference type="EnsemblPlants" id="Zm00001eb036450_P001"/>
    </source>
</evidence>
<dbReference type="EnsemblPlants" id="Zm00001eb036450_T001">
    <property type="protein sequence ID" value="Zm00001eb036450_P001"/>
    <property type="gene ID" value="Zm00001eb036450"/>
</dbReference>
<dbReference type="GeneID" id="118476100"/>
<dbReference type="SUPFAM" id="SSF54631">
    <property type="entry name" value="CBS-domain pair"/>
    <property type="match status" value="1"/>
</dbReference>
<gene>
    <name evidence="4" type="primary">LOC118476100</name>
    <name evidence="3" type="ORF">ZEAMMB73_Zm00001d031600</name>
</gene>
<dbReference type="EMBL" id="CM007647">
    <property type="protein sequence ID" value="ONM03193.1"/>
    <property type="molecule type" value="Genomic_DNA"/>
</dbReference>
<reference evidence="4" key="2">
    <citation type="submission" date="2019-07" db="EMBL/GenBank/DDBJ databases">
        <authorList>
            <person name="Seetharam A."/>
            <person name="Woodhouse M."/>
            <person name="Cannon E."/>
        </authorList>
    </citation>
    <scope>NUCLEOTIDE SEQUENCE [LARGE SCALE GENOMIC DNA]</scope>
    <source>
        <strain evidence="4">cv. B73</strain>
    </source>
</reference>
<keyword evidence="6" id="KW-1267">Proteomics identification</keyword>
<dbReference type="PANTHER" id="PTHR13780">
    <property type="entry name" value="AMP-ACTIVATED PROTEIN KINASE, GAMMA REGULATORY SUBUNIT"/>
    <property type="match status" value="1"/>
</dbReference>